<proteinExistence type="predicted"/>
<evidence type="ECO:0000313" key="1">
    <source>
        <dbReference type="EMBL" id="CAA9349169.1"/>
    </source>
</evidence>
<name>A0A6J4M632_9CYAN</name>
<gene>
    <name evidence="1" type="ORF">AVDCRST_MAG94-2702</name>
</gene>
<accession>A0A6J4M632</accession>
<sequence>MYTDFLESPSNSISIDSMSQDLVAETERTIQLQKLNKN</sequence>
<dbReference type="AlphaFoldDB" id="A0A6J4M632"/>
<organism evidence="1">
    <name type="scientific">uncultured Leptolyngbya sp</name>
    <dbReference type="NCBI Taxonomy" id="332963"/>
    <lineage>
        <taxon>Bacteria</taxon>
        <taxon>Bacillati</taxon>
        <taxon>Cyanobacteriota</taxon>
        <taxon>Cyanophyceae</taxon>
        <taxon>Leptolyngbyales</taxon>
        <taxon>Leptolyngbyaceae</taxon>
        <taxon>Leptolyngbya group</taxon>
        <taxon>Leptolyngbya</taxon>
        <taxon>environmental samples</taxon>
    </lineage>
</organism>
<reference evidence="1" key="1">
    <citation type="submission" date="2020-02" db="EMBL/GenBank/DDBJ databases">
        <authorList>
            <person name="Meier V. D."/>
        </authorList>
    </citation>
    <scope>NUCLEOTIDE SEQUENCE</scope>
    <source>
        <strain evidence="1">AVDCRST_MAG94</strain>
    </source>
</reference>
<protein>
    <submittedName>
        <fullName evidence="1">Uncharacterized protein</fullName>
    </submittedName>
</protein>
<dbReference type="EMBL" id="CADCTY010000945">
    <property type="protein sequence ID" value="CAA9349169.1"/>
    <property type="molecule type" value="Genomic_DNA"/>
</dbReference>